<dbReference type="EMBL" id="CP036339">
    <property type="protein sequence ID" value="QDT74490.1"/>
    <property type="molecule type" value="Genomic_DNA"/>
</dbReference>
<accession>A0A517U1K2</accession>
<keyword evidence="2" id="KW-1185">Reference proteome</keyword>
<gene>
    <name evidence="1" type="ORF">I41_36870</name>
</gene>
<organism evidence="1 2">
    <name type="scientific">Lacipirellula limnantheis</name>
    <dbReference type="NCBI Taxonomy" id="2528024"/>
    <lineage>
        <taxon>Bacteria</taxon>
        <taxon>Pseudomonadati</taxon>
        <taxon>Planctomycetota</taxon>
        <taxon>Planctomycetia</taxon>
        <taxon>Pirellulales</taxon>
        <taxon>Lacipirellulaceae</taxon>
        <taxon>Lacipirellula</taxon>
    </lineage>
</organism>
<evidence type="ECO:0000313" key="1">
    <source>
        <dbReference type="EMBL" id="QDT74490.1"/>
    </source>
</evidence>
<reference evidence="1 2" key="1">
    <citation type="submission" date="2019-02" db="EMBL/GenBank/DDBJ databases">
        <title>Deep-cultivation of Planctomycetes and their phenomic and genomic characterization uncovers novel biology.</title>
        <authorList>
            <person name="Wiegand S."/>
            <person name="Jogler M."/>
            <person name="Boedeker C."/>
            <person name="Pinto D."/>
            <person name="Vollmers J."/>
            <person name="Rivas-Marin E."/>
            <person name="Kohn T."/>
            <person name="Peeters S.H."/>
            <person name="Heuer A."/>
            <person name="Rast P."/>
            <person name="Oberbeckmann S."/>
            <person name="Bunk B."/>
            <person name="Jeske O."/>
            <person name="Meyerdierks A."/>
            <person name="Storesund J.E."/>
            <person name="Kallscheuer N."/>
            <person name="Luecker S."/>
            <person name="Lage O.M."/>
            <person name="Pohl T."/>
            <person name="Merkel B.J."/>
            <person name="Hornburger P."/>
            <person name="Mueller R.-W."/>
            <person name="Bruemmer F."/>
            <person name="Labrenz M."/>
            <person name="Spormann A.M."/>
            <person name="Op den Camp H."/>
            <person name="Overmann J."/>
            <person name="Amann R."/>
            <person name="Jetten M.S.M."/>
            <person name="Mascher T."/>
            <person name="Medema M.H."/>
            <person name="Devos D.P."/>
            <person name="Kaster A.-K."/>
            <person name="Ovreas L."/>
            <person name="Rohde M."/>
            <person name="Galperin M.Y."/>
            <person name="Jogler C."/>
        </authorList>
    </citation>
    <scope>NUCLEOTIDE SEQUENCE [LARGE SCALE GENOMIC DNA]</scope>
    <source>
        <strain evidence="1 2">I41</strain>
    </source>
</reference>
<name>A0A517U1K2_9BACT</name>
<dbReference type="Proteomes" id="UP000317909">
    <property type="component" value="Chromosome"/>
</dbReference>
<protein>
    <submittedName>
        <fullName evidence="1">Uncharacterized protein</fullName>
    </submittedName>
</protein>
<proteinExistence type="predicted"/>
<dbReference type="KEGG" id="llh:I41_36870"/>
<dbReference type="AlphaFoldDB" id="A0A517U1K2"/>
<evidence type="ECO:0000313" key="2">
    <source>
        <dbReference type="Proteomes" id="UP000317909"/>
    </source>
</evidence>
<sequence length="109" mass="12378">MRGMEIGRRAKVASFRIEQVDSRCRESSGNYEYRIYADDRPIARFWHDWRGDDHGFEFLSRSVKSDWPFGTAFEFIDGGGPEPLTLSEPAIAYLASHFSTPDPGRDTGG</sequence>